<sequence length="102" mass="11312">MIKRIDLLKFSVNFGRSSLTAPSLTAFAAVLRVPVRRFGGRKTKERAVPEQGRFLRRILTGSGSKDPFRPGNIRRPGRDGVASCQWAAGLPFSPVRKGRTFL</sequence>
<dbReference type="STRING" id="301148.B4135_0926"/>
<protein>
    <submittedName>
        <fullName evidence="1">Uncharacterized protein</fullName>
    </submittedName>
</protein>
<gene>
    <name evidence="1" type="ORF">B4135_0926</name>
</gene>
<reference evidence="1 2" key="1">
    <citation type="submission" date="2016-01" db="EMBL/GenBank/DDBJ databases">
        <title>Draft Genome Sequences of Seven Thermophilic Sporeformers Isolated from Foods.</title>
        <authorList>
            <person name="Berendsen E.M."/>
            <person name="Wells-Bennik M.H."/>
            <person name="Krawcyk A.O."/>
            <person name="De Jong A."/>
            <person name="Holsappel S."/>
            <person name="Eijlander R.T."/>
            <person name="Kuipers O.P."/>
        </authorList>
    </citation>
    <scope>NUCLEOTIDE SEQUENCE [LARGE SCALE GENOMIC DNA]</scope>
    <source>
        <strain evidence="1 2">B4135</strain>
    </source>
</reference>
<comment type="caution">
    <text evidence="1">The sequence shown here is derived from an EMBL/GenBank/DDBJ whole genome shotgun (WGS) entry which is preliminary data.</text>
</comment>
<dbReference type="EMBL" id="LQYT01000037">
    <property type="protein sequence ID" value="KYD20027.1"/>
    <property type="molecule type" value="Genomic_DNA"/>
</dbReference>
<accession>A0A150M617</accession>
<dbReference type="AlphaFoldDB" id="A0A150M617"/>
<organism evidence="1 2">
    <name type="scientific">Caldibacillus debilis</name>
    <dbReference type="NCBI Taxonomy" id="301148"/>
    <lineage>
        <taxon>Bacteria</taxon>
        <taxon>Bacillati</taxon>
        <taxon>Bacillota</taxon>
        <taxon>Bacilli</taxon>
        <taxon>Bacillales</taxon>
        <taxon>Bacillaceae</taxon>
        <taxon>Caldibacillus</taxon>
    </lineage>
</organism>
<dbReference type="Proteomes" id="UP000075683">
    <property type="component" value="Unassembled WGS sequence"/>
</dbReference>
<proteinExistence type="predicted"/>
<evidence type="ECO:0000313" key="1">
    <source>
        <dbReference type="EMBL" id="KYD20027.1"/>
    </source>
</evidence>
<name>A0A150M617_9BACI</name>
<evidence type="ECO:0000313" key="2">
    <source>
        <dbReference type="Proteomes" id="UP000075683"/>
    </source>
</evidence>